<proteinExistence type="predicted"/>
<reference evidence="1" key="1">
    <citation type="submission" date="2020-05" db="EMBL/GenBank/DDBJ databases">
        <authorList>
            <person name="Chiriac C."/>
            <person name="Salcher M."/>
            <person name="Ghai R."/>
            <person name="Kavagutti S V."/>
        </authorList>
    </citation>
    <scope>NUCLEOTIDE SEQUENCE</scope>
</reference>
<sequence length="329" mass="34486">MPATNLNYRTIQWNGKTQKWGEWSKLTSTMALIEATEYIFSSADIKRASFAVYASNKCGNSATVKESSNSDGIPIDEDSIAKDYRYITLNPSDSGLQISELAKAKSGAVVSATSASPNVCAVIAGKLTLLSSGTCELTFTSPDTDFIAGGTASNSYTVFKGTNKVSFNYESTGVRVTVKEQEQIKETLKVADALSPNPAKITITDFPSQTCDVSLDPTTPGLLVVTGKKIGYCAIWGKTSDTPLMGASSFDLGVYVVENPRLIAEAKAKAAAEAQAAAEAKATADAQAAAAVAAAKANKKVTITCVKGKLTKKVTGASPKCPAGYKKKI</sequence>
<dbReference type="EMBL" id="CAFBAA010000022">
    <property type="protein sequence ID" value="CAB4843680.1"/>
    <property type="molecule type" value="Genomic_DNA"/>
</dbReference>
<protein>
    <submittedName>
        <fullName evidence="1">Unannotated protein</fullName>
    </submittedName>
</protein>
<name>A0A6J7BEP8_9ZZZZ</name>
<evidence type="ECO:0000313" key="1">
    <source>
        <dbReference type="EMBL" id="CAB4843680.1"/>
    </source>
</evidence>
<accession>A0A6J7BEP8</accession>
<dbReference type="AlphaFoldDB" id="A0A6J7BEP8"/>
<gene>
    <name evidence="1" type="ORF">UFOPK3266_00947</name>
</gene>
<organism evidence="1">
    <name type="scientific">freshwater metagenome</name>
    <dbReference type="NCBI Taxonomy" id="449393"/>
    <lineage>
        <taxon>unclassified sequences</taxon>
        <taxon>metagenomes</taxon>
        <taxon>ecological metagenomes</taxon>
    </lineage>
</organism>